<proteinExistence type="predicted"/>
<dbReference type="CDD" id="cd00143">
    <property type="entry name" value="PP2Cc"/>
    <property type="match status" value="1"/>
</dbReference>
<evidence type="ECO:0000256" key="2">
    <source>
        <dbReference type="ARBA" id="ARBA00013081"/>
    </source>
</evidence>
<dbReference type="InterPro" id="IPR036457">
    <property type="entry name" value="PPM-type-like_dom_sf"/>
</dbReference>
<keyword evidence="6" id="KW-0464">Manganese</keyword>
<evidence type="ECO:0000256" key="6">
    <source>
        <dbReference type="ARBA" id="ARBA00023211"/>
    </source>
</evidence>
<organism evidence="10 11">
    <name type="scientific">Peribacillus deserti</name>
    <dbReference type="NCBI Taxonomy" id="673318"/>
    <lineage>
        <taxon>Bacteria</taxon>
        <taxon>Bacillati</taxon>
        <taxon>Bacillota</taxon>
        <taxon>Bacilli</taxon>
        <taxon>Bacillales</taxon>
        <taxon>Bacillaceae</taxon>
        <taxon>Peribacillus</taxon>
    </lineage>
</organism>
<dbReference type="GO" id="GO:0004722">
    <property type="term" value="F:protein serine/threonine phosphatase activity"/>
    <property type="evidence" value="ECO:0007669"/>
    <property type="project" value="UniProtKB-EC"/>
</dbReference>
<comment type="catalytic activity">
    <reaction evidence="7">
        <text>O-phospho-L-seryl-[protein] + H2O = L-seryl-[protein] + phosphate</text>
        <dbReference type="Rhea" id="RHEA:20629"/>
        <dbReference type="Rhea" id="RHEA-COMP:9863"/>
        <dbReference type="Rhea" id="RHEA-COMP:11604"/>
        <dbReference type="ChEBI" id="CHEBI:15377"/>
        <dbReference type="ChEBI" id="CHEBI:29999"/>
        <dbReference type="ChEBI" id="CHEBI:43474"/>
        <dbReference type="ChEBI" id="CHEBI:83421"/>
        <dbReference type="EC" id="3.1.3.16"/>
    </reaction>
</comment>
<evidence type="ECO:0000256" key="4">
    <source>
        <dbReference type="ARBA" id="ARBA00022801"/>
    </source>
</evidence>
<dbReference type="GO" id="GO:0046872">
    <property type="term" value="F:metal ion binding"/>
    <property type="evidence" value="ECO:0007669"/>
    <property type="project" value="UniProtKB-KW"/>
</dbReference>
<dbReference type="OrthoDB" id="9801841at2"/>
<keyword evidence="5" id="KW-0904">Protein phosphatase</keyword>
<reference evidence="10 11" key="1">
    <citation type="submission" date="2017-11" db="EMBL/GenBank/DDBJ databases">
        <title>Comparitive Functional Genomics of Dry Heat Resistant strains isolated from the Viking Spacecraft.</title>
        <authorList>
            <person name="Seuylemezian A."/>
            <person name="Cooper K."/>
            <person name="Vaishampayan P."/>
        </authorList>
    </citation>
    <scope>NUCLEOTIDE SEQUENCE [LARGE SCALE GENOMIC DNA]</scope>
    <source>
        <strain evidence="10 11">V1-29</strain>
    </source>
</reference>
<name>A0A2N5M711_9BACI</name>
<dbReference type="InterPro" id="IPR015655">
    <property type="entry name" value="PP2C"/>
</dbReference>
<dbReference type="InterPro" id="IPR001932">
    <property type="entry name" value="PPM-type_phosphatase-like_dom"/>
</dbReference>
<dbReference type="FunFam" id="3.60.40.10:FF:000002">
    <property type="entry name" value="Serine/threonine phosphatase stp"/>
    <property type="match status" value="1"/>
</dbReference>
<evidence type="ECO:0000256" key="3">
    <source>
        <dbReference type="ARBA" id="ARBA00022723"/>
    </source>
</evidence>
<dbReference type="SMART" id="SM00331">
    <property type="entry name" value="PP2C_SIG"/>
    <property type="match status" value="1"/>
</dbReference>
<dbReference type="Gene3D" id="3.60.40.10">
    <property type="entry name" value="PPM-type phosphatase domain"/>
    <property type="match status" value="1"/>
</dbReference>
<evidence type="ECO:0000256" key="8">
    <source>
        <dbReference type="ARBA" id="ARBA00048336"/>
    </source>
</evidence>
<keyword evidence="3" id="KW-0479">Metal-binding</keyword>
<dbReference type="PANTHER" id="PTHR47992">
    <property type="entry name" value="PROTEIN PHOSPHATASE"/>
    <property type="match status" value="1"/>
</dbReference>
<comment type="catalytic activity">
    <reaction evidence="8">
        <text>O-phospho-L-threonyl-[protein] + H2O = L-threonyl-[protein] + phosphate</text>
        <dbReference type="Rhea" id="RHEA:47004"/>
        <dbReference type="Rhea" id="RHEA-COMP:11060"/>
        <dbReference type="Rhea" id="RHEA-COMP:11605"/>
        <dbReference type="ChEBI" id="CHEBI:15377"/>
        <dbReference type="ChEBI" id="CHEBI:30013"/>
        <dbReference type="ChEBI" id="CHEBI:43474"/>
        <dbReference type="ChEBI" id="CHEBI:61977"/>
        <dbReference type="EC" id="3.1.3.16"/>
    </reaction>
</comment>
<keyword evidence="11" id="KW-1185">Reference proteome</keyword>
<dbReference type="EC" id="3.1.3.16" evidence="2"/>
<protein>
    <recommendedName>
        <fullName evidence="2">protein-serine/threonine phosphatase</fullName>
        <ecNumber evidence="2">3.1.3.16</ecNumber>
    </recommendedName>
</protein>
<dbReference type="NCBIfam" id="NF033484">
    <property type="entry name" value="Stp1_PP2C_phos"/>
    <property type="match status" value="1"/>
</dbReference>
<dbReference type="EMBL" id="PGUY01000028">
    <property type="protein sequence ID" value="PLT30112.1"/>
    <property type="molecule type" value="Genomic_DNA"/>
</dbReference>
<dbReference type="RefSeq" id="WP_101641499.1">
    <property type="nucleotide sequence ID" value="NZ_PGUY01000028.1"/>
</dbReference>
<dbReference type="Pfam" id="PF13672">
    <property type="entry name" value="PP2C_2"/>
    <property type="match status" value="1"/>
</dbReference>
<dbReference type="Proteomes" id="UP000234748">
    <property type="component" value="Unassembled WGS sequence"/>
</dbReference>
<evidence type="ECO:0000313" key="10">
    <source>
        <dbReference type="EMBL" id="PLT30112.1"/>
    </source>
</evidence>
<keyword evidence="4" id="KW-0378">Hydrolase</keyword>
<comment type="cofactor">
    <cofactor evidence="1">
        <name>Mn(2+)</name>
        <dbReference type="ChEBI" id="CHEBI:29035"/>
    </cofactor>
</comment>
<dbReference type="SMART" id="SM00332">
    <property type="entry name" value="PP2Cc"/>
    <property type="match status" value="1"/>
</dbReference>
<sequence>MEAVFKTDRGKLRQLNEDNGGVFTNPSGVLLAVVADGMGGHRAGDVASSMAIEKLKDFWAETGEFLDPEDAEDWLRIHIVKVNDLLYQHSLANKECEGMGTTIVAAICTRTFASVAHVGDSRGYLYQNSGIKQVTEDHSLVQELVRCGQISKEDAEHHPRKNVLLRALGTEKNVEIDVSLIPIYVGDMLLLCSDGLSNKVSENDLQQIITAQAGQDVKSEDLIKLANDNGGEDNITLVLVHFTDESESG</sequence>
<evidence type="ECO:0000256" key="7">
    <source>
        <dbReference type="ARBA" id="ARBA00047761"/>
    </source>
</evidence>
<comment type="caution">
    <text evidence="10">The sequence shown here is derived from an EMBL/GenBank/DDBJ whole genome shotgun (WGS) entry which is preliminary data.</text>
</comment>
<evidence type="ECO:0000256" key="1">
    <source>
        <dbReference type="ARBA" id="ARBA00001936"/>
    </source>
</evidence>
<evidence type="ECO:0000256" key="5">
    <source>
        <dbReference type="ARBA" id="ARBA00022912"/>
    </source>
</evidence>
<dbReference type="SUPFAM" id="SSF81606">
    <property type="entry name" value="PP2C-like"/>
    <property type="match status" value="1"/>
</dbReference>
<evidence type="ECO:0000259" key="9">
    <source>
        <dbReference type="PROSITE" id="PS51746"/>
    </source>
</evidence>
<dbReference type="PROSITE" id="PS51746">
    <property type="entry name" value="PPM_2"/>
    <property type="match status" value="1"/>
</dbReference>
<gene>
    <name evidence="10" type="ORF">CUU66_09610</name>
</gene>
<feature type="domain" description="PPM-type phosphatase" evidence="9">
    <location>
        <begin position="2"/>
        <end position="242"/>
    </location>
</feature>
<accession>A0A2N5M711</accession>
<evidence type="ECO:0000313" key="11">
    <source>
        <dbReference type="Proteomes" id="UP000234748"/>
    </source>
</evidence>
<dbReference type="AlphaFoldDB" id="A0A2N5M711"/>